<dbReference type="RefSeq" id="WP_160647720.1">
    <property type="nucleotide sequence ID" value="NZ_SIJB01000045.1"/>
</dbReference>
<dbReference type="InterPro" id="IPR038559">
    <property type="entry name" value="XkdN-like_sf"/>
</dbReference>
<evidence type="ECO:0008006" key="3">
    <source>
        <dbReference type="Google" id="ProtNLM"/>
    </source>
</evidence>
<protein>
    <recommendedName>
        <fullName evidence="3">Phage XkdN-like tail assembly chaperone protein, TAC</fullName>
    </recommendedName>
</protein>
<reference evidence="1 2" key="1">
    <citation type="submission" date="2019-01" db="EMBL/GenBank/DDBJ databases">
        <title>Chengkuizengella sp. nov., isolated from deep-sea sediment of East Pacific Ocean.</title>
        <authorList>
            <person name="Yang J."/>
            <person name="Lai Q."/>
            <person name="Shao Z."/>
        </authorList>
    </citation>
    <scope>NUCLEOTIDE SEQUENCE [LARGE SCALE GENOMIC DNA]</scope>
    <source>
        <strain evidence="1 2">YPA3-1-1</strain>
    </source>
</reference>
<dbReference type="InterPro" id="IPR014986">
    <property type="entry name" value="XkdN-like"/>
</dbReference>
<comment type="caution">
    <text evidence="1">The sequence shown here is derived from an EMBL/GenBank/DDBJ whole genome shotgun (WGS) entry which is preliminary data.</text>
</comment>
<dbReference type="Pfam" id="PF08890">
    <property type="entry name" value="Phage_TAC_5"/>
    <property type="match status" value="1"/>
</dbReference>
<evidence type="ECO:0000313" key="2">
    <source>
        <dbReference type="Proteomes" id="UP000448943"/>
    </source>
</evidence>
<accession>A0A6N9Q7S9</accession>
<dbReference type="AlphaFoldDB" id="A0A6N9Q7S9"/>
<dbReference type="Gene3D" id="3.30.2220.30">
    <property type="match status" value="1"/>
</dbReference>
<keyword evidence="2" id="KW-1185">Reference proteome</keyword>
<gene>
    <name evidence="1" type="ORF">ERL59_18315</name>
</gene>
<organism evidence="1 2">
    <name type="scientific">Chengkuizengella marina</name>
    <dbReference type="NCBI Taxonomy" id="2507566"/>
    <lineage>
        <taxon>Bacteria</taxon>
        <taxon>Bacillati</taxon>
        <taxon>Bacillota</taxon>
        <taxon>Bacilli</taxon>
        <taxon>Bacillales</taxon>
        <taxon>Paenibacillaceae</taxon>
        <taxon>Chengkuizengella</taxon>
    </lineage>
</organism>
<dbReference type="EMBL" id="SIJB01000045">
    <property type="protein sequence ID" value="NBI30908.1"/>
    <property type="molecule type" value="Genomic_DNA"/>
</dbReference>
<evidence type="ECO:0000313" key="1">
    <source>
        <dbReference type="EMBL" id="NBI30908.1"/>
    </source>
</evidence>
<name>A0A6N9Q7S9_9BACL</name>
<sequence>MSKKLTLADLLTKKEQLKKKKKRTMALYIESLDAEIVIEEPSRAFAMEAIEMAQDQTRSDQADAHVVYNCVIEPNLKDKDLQKQFECVEPTDIVDIIFRSGEVSAISGHVLELAGYGQGVQKVDKELKN</sequence>
<dbReference type="Proteomes" id="UP000448943">
    <property type="component" value="Unassembled WGS sequence"/>
</dbReference>
<dbReference type="OrthoDB" id="1807498at2"/>
<proteinExistence type="predicted"/>